<protein>
    <submittedName>
        <fullName evidence="2">Uncharacterized protein</fullName>
    </submittedName>
</protein>
<organism evidence="2 3">
    <name type="scientific">Novosphingobium clariflavum</name>
    <dbReference type="NCBI Taxonomy" id="2029884"/>
    <lineage>
        <taxon>Bacteria</taxon>
        <taxon>Pseudomonadati</taxon>
        <taxon>Pseudomonadota</taxon>
        <taxon>Alphaproteobacteria</taxon>
        <taxon>Sphingomonadales</taxon>
        <taxon>Sphingomonadaceae</taxon>
        <taxon>Novosphingobium</taxon>
    </lineage>
</organism>
<proteinExistence type="predicted"/>
<reference evidence="2 3" key="1">
    <citation type="submission" date="2024-09" db="EMBL/GenBank/DDBJ databases">
        <authorList>
            <person name="Sun Q."/>
            <person name="Mori K."/>
        </authorList>
    </citation>
    <scope>NUCLEOTIDE SEQUENCE [LARGE SCALE GENOMIC DNA]</scope>
    <source>
        <strain evidence="2 3">CICC 11035S</strain>
    </source>
</reference>
<gene>
    <name evidence="2" type="ORF">ACFFF8_02305</name>
</gene>
<dbReference type="EMBL" id="JBHLTM010000009">
    <property type="protein sequence ID" value="MFC0683421.1"/>
    <property type="molecule type" value="Genomic_DNA"/>
</dbReference>
<keyword evidence="1" id="KW-1133">Transmembrane helix</keyword>
<keyword evidence="1" id="KW-0812">Transmembrane</keyword>
<keyword evidence="1" id="KW-0472">Membrane</keyword>
<evidence type="ECO:0000313" key="2">
    <source>
        <dbReference type="EMBL" id="MFC0683421.1"/>
    </source>
</evidence>
<comment type="caution">
    <text evidence="2">The sequence shown here is derived from an EMBL/GenBank/DDBJ whole genome shotgun (WGS) entry which is preliminary data.</text>
</comment>
<evidence type="ECO:0000313" key="3">
    <source>
        <dbReference type="Proteomes" id="UP001589858"/>
    </source>
</evidence>
<accession>A0ABV6S2H2</accession>
<dbReference type="Proteomes" id="UP001589858">
    <property type="component" value="Unassembled WGS sequence"/>
</dbReference>
<sequence>MGQLPTFVTDIDGWSVVGAIFKWIVLPSTVASIVSWITTNKNIDAQRERLRREFQLEYAIEAAIQTLLSSENYAMRSFDKIRHHLSGFADDELRRYLIRAGAVRFSGDGEKEMWGLLERHKGGVFK</sequence>
<name>A0ABV6S2H2_9SPHN</name>
<evidence type="ECO:0000256" key="1">
    <source>
        <dbReference type="SAM" id="Phobius"/>
    </source>
</evidence>
<keyword evidence="3" id="KW-1185">Reference proteome</keyword>
<dbReference type="RefSeq" id="WP_267220273.1">
    <property type="nucleotide sequence ID" value="NZ_JAPCWC010000007.1"/>
</dbReference>
<feature type="transmembrane region" description="Helical" evidence="1">
    <location>
        <begin position="20"/>
        <end position="39"/>
    </location>
</feature>